<keyword evidence="1" id="KW-0472">Membrane</keyword>
<keyword evidence="1" id="KW-0812">Transmembrane</keyword>
<keyword evidence="3" id="KW-1185">Reference proteome</keyword>
<gene>
    <name evidence="2" type="ORF">GMARGA_LOCUS20402</name>
</gene>
<comment type="caution">
    <text evidence="2">The sequence shown here is derived from an EMBL/GenBank/DDBJ whole genome shotgun (WGS) entry which is preliminary data.</text>
</comment>
<feature type="transmembrane region" description="Helical" evidence="1">
    <location>
        <begin position="21"/>
        <end position="39"/>
    </location>
</feature>
<keyword evidence="1" id="KW-1133">Transmembrane helix</keyword>
<dbReference type="EMBL" id="CAJVQB010017853">
    <property type="protein sequence ID" value="CAG8785733.1"/>
    <property type="molecule type" value="Genomic_DNA"/>
</dbReference>
<dbReference type="Proteomes" id="UP000789901">
    <property type="component" value="Unassembled WGS sequence"/>
</dbReference>
<proteinExistence type="predicted"/>
<evidence type="ECO:0000313" key="3">
    <source>
        <dbReference type="Proteomes" id="UP000789901"/>
    </source>
</evidence>
<sequence length="87" mass="10467">MTNGPITCWSSKKQDTVEKKIIMLFLSFLIIPINRFDYLKEKYCMNAARYGVYFNKEQIPHRYLGITQHPQTKNYIIVIEFLQNRDF</sequence>
<accession>A0ABN7VN64</accession>
<name>A0ABN7VN64_GIGMA</name>
<protein>
    <submittedName>
        <fullName evidence="2">617_t:CDS:1</fullName>
    </submittedName>
</protein>
<organism evidence="2 3">
    <name type="scientific">Gigaspora margarita</name>
    <dbReference type="NCBI Taxonomy" id="4874"/>
    <lineage>
        <taxon>Eukaryota</taxon>
        <taxon>Fungi</taxon>
        <taxon>Fungi incertae sedis</taxon>
        <taxon>Mucoromycota</taxon>
        <taxon>Glomeromycotina</taxon>
        <taxon>Glomeromycetes</taxon>
        <taxon>Diversisporales</taxon>
        <taxon>Gigasporaceae</taxon>
        <taxon>Gigaspora</taxon>
    </lineage>
</organism>
<reference evidence="2 3" key="1">
    <citation type="submission" date="2021-06" db="EMBL/GenBank/DDBJ databases">
        <authorList>
            <person name="Kallberg Y."/>
            <person name="Tangrot J."/>
            <person name="Rosling A."/>
        </authorList>
    </citation>
    <scope>NUCLEOTIDE SEQUENCE [LARGE SCALE GENOMIC DNA]</scope>
    <source>
        <strain evidence="2 3">120-4 pot B 10/14</strain>
    </source>
</reference>
<evidence type="ECO:0000256" key="1">
    <source>
        <dbReference type="SAM" id="Phobius"/>
    </source>
</evidence>
<evidence type="ECO:0000313" key="2">
    <source>
        <dbReference type="EMBL" id="CAG8785733.1"/>
    </source>
</evidence>